<accession>A0A5B0E9B8</accession>
<keyword evidence="1" id="KW-1133">Transmembrane helix</keyword>
<protein>
    <submittedName>
        <fullName evidence="2">Phosphoesterase PA-phosphatase</fullName>
    </submittedName>
</protein>
<dbReference type="Gene3D" id="1.20.144.10">
    <property type="entry name" value="Phosphatidic acid phosphatase type 2/haloperoxidase"/>
    <property type="match status" value="1"/>
</dbReference>
<feature type="transmembrane region" description="Helical" evidence="1">
    <location>
        <begin position="174"/>
        <end position="192"/>
    </location>
</feature>
<feature type="transmembrane region" description="Helical" evidence="1">
    <location>
        <begin position="39"/>
        <end position="59"/>
    </location>
</feature>
<dbReference type="OrthoDB" id="4935320at2"/>
<keyword evidence="1" id="KW-0812">Transmembrane</keyword>
<name>A0A5B0E9B8_9MICC</name>
<feature type="transmembrane region" description="Helical" evidence="1">
    <location>
        <begin position="104"/>
        <end position="125"/>
    </location>
</feature>
<keyword evidence="1" id="KW-0472">Membrane</keyword>
<reference evidence="2 3" key="1">
    <citation type="submission" date="2019-07" db="EMBL/GenBank/DDBJ databases">
        <title>Analysis of the biochemical properties, biological activity and biotechnological potential of siderophores and biosurfactants produced by Antarctic psychrotolerant bacteria.</title>
        <authorList>
            <person name="Styczynski M."/>
            <person name="Krucon T."/>
            <person name="Decewicz P."/>
            <person name="Dziewit L."/>
        </authorList>
    </citation>
    <scope>NUCLEOTIDE SEQUENCE [LARGE SCALE GENOMIC DNA]</scope>
    <source>
        <strain evidence="2 3">ANT_H27</strain>
    </source>
</reference>
<evidence type="ECO:0000256" key="1">
    <source>
        <dbReference type="SAM" id="Phobius"/>
    </source>
</evidence>
<dbReference type="EMBL" id="VOBL01000016">
    <property type="protein sequence ID" value="KAA0975206.1"/>
    <property type="molecule type" value="Genomic_DNA"/>
</dbReference>
<proteinExistence type="predicted"/>
<evidence type="ECO:0000313" key="3">
    <source>
        <dbReference type="Proteomes" id="UP000323856"/>
    </source>
</evidence>
<feature type="transmembrane region" description="Helical" evidence="1">
    <location>
        <begin position="12"/>
        <end position="33"/>
    </location>
</feature>
<feature type="transmembrane region" description="Helical" evidence="1">
    <location>
        <begin position="137"/>
        <end position="162"/>
    </location>
</feature>
<feature type="transmembrane region" description="Helical" evidence="1">
    <location>
        <begin position="80"/>
        <end position="98"/>
    </location>
</feature>
<organism evidence="2 3">
    <name type="scientific">Paeniglutamicibacter gangotriensis</name>
    <dbReference type="NCBI Taxonomy" id="254787"/>
    <lineage>
        <taxon>Bacteria</taxon>
        <taxon>Bacillati</taxon>
        <taxon>Actinomycetota</taxon>
        <taxon>Actinomycetes</taxon>
        <taxon>Micrococcales</taxon>
        <taxon>Micrococcaceae</taxon>
        <taxon>Paeniglutamicibacter</taxon>
    </lineage>
</organism>
<dbReference type="Proteomes" id="UP000323856">
    <property type="component" value="Unassembled WGS sequence"/>
</dbReference>
<dbReference type="RefSeq" id="WP_149620277.1">
    <property type="nucleotide sequence ID" value="NZ_VOBL01000016.1"/>
</dbReference>
<evidence type="ECO:0000313" key="2">
    <source>
        <dbReference type="EMBL" id="KAA0975206.1"/>
    </source>
</evidence>
<dbReference type="SUPFAM" id="SSF48317">
    <property type="entry name" value="Acid phosphatase/Vanadium-dependent haloperoxidase"/>
    <property type="match status" value="1"/>
</dbReference>
<sequence>MSHSPAPPLARYITEILSPAILVSVLLLLQPFLTSAVTWPQAVVAFFFVTGLPFGAMLWMKHRGKITDHHVGDRRQRAPVLIMAALSLLVGTVLLWVLDAPAGLFSAVGTIFLGLLLCFLANLVWKLSVHSAVAAYVALELLTPVGQIGSALALVLAATVGWSRVELKDHTSTQVLAGLAVGCAVYAVGLLLP</sequence>
<dbReference type="InterPro" id="IPR036938">
    <property type="entry name" value="PAP2/HPO_sf"/>
</dbReference>
<dbReference type="AlphaFoldDB" id="A0A5B0E9B8"/>
<comment type="caution">
    <text evidence="2">The sequence shown here is derived from an EMBL/GenBank/DDBJ whole genome shotgun (WGS) entry which is preliminary data.</text>
</comment>
<gene>
    <name evidence="2" type="ORF">FQ154_14495</name>
</gene>